<evidence type="ECO:0000256" key="3">
    <source>
        <dbReference type="HAMAP-Rule" id="MF_00222"/>
    </source>
</evidence>
<comment type="pathway">
    <text evidence="1 3">Metabolic intermediate biosynthesis; chorismate biosynthesis; chorismate from D-erythrose 4-phosphate and phosphoenolpyruvate: step 4/7.</text>
</comment>
<feature type="binding site" evidence="3">
    <location>
        <position position="219"/>
    </location>
    <ligand>
        <name>shikimate</name>
        <dbReference type="ChEBI" id="CHEBI:36208"/>
    </ligand>
</feature>
<dbReference type="SUPFAM" id="SSF51735">
    <property type="entry name" value="NAD(P)-binding Rossmann-fold domains"/>
    <property type="match status" value="1"/>
</dbReference>
<dbReference type="InterPro" id="IPR022893">
    <property type="entry name" value="Shikimate_DH_fam"/>
</dbReference>
<reference evidence="5 6" key="1">
    <citation type="submission" date="2020-08" db="EMBL/GenBank/DDBJ databases">
        <title>Genome public.</title>
        <authorList>
            <person name="Liu C."/>
            <person name="Sun Q."/>
        </authorList>
    </citation>
    <scope>NUCLEOTIDE SEQUENCE [LARGE SCALE GENOMIC DNA]</scope>
    <source>
        <strain evidence="5 6">NSJ-27</strain>
    </source>
</reference>
<keyword evidence="2 3" id="KW-0057">Aromatic amino acid biosynthesis</keyword>
<dbReference type="Gene3D" id="3.40.50.720">
    <property type="entry name" value="NAD(P)-binding Rossmann-like Domain"/>
    <property type="match status" value="1"/>
</dbReference>
<dbReference type="InterPro" id="IPR036291">
    <property type="entry name" value="NAD(P)-bd_dom_sf"/>
</dbReference>
<dbReference type="Proteomes" id="UP000649151">
    <property type="component" value="Unassembled WGS sequence"/>
</dbReference>
<feature type="binding site" evidence="3">
    <location>
        <position position="240"/>
    </location>
    <ligand>
        <name>NADP(+)</name>
        <dbReference type="ChEBI" id="CHEBI:58349"/>
    </ligand>
</feature>
<comment type="function">
    <text evidence="3">Involved in the biosynthesis of the chorismate, which leads to the biosynthesis of aromatic amino acids. Catalyzes the reversible NADPH linked reduction of 3-dehydroshikimate (DHSA) to yield shikimate (SA).</text>
</comment>
<comment type="subunit">
    <text evidence="3">Homodimer.</text>
</comment>
<evidence type="ECO:0000313" key="5">
    <source>
        <dbReference type="EMBL" id="MBC5788307.1"/>
    </source>
</evidence>
<dbReference type="EC" id="1.1.1.25" evidence="3"/>
<feature type="domain" description="Shikimate dehydrogenase substrate binding N-terminal" evidence="4">
    <location>
        <begin position="8"/>
        <end position="89"/>
    </location>
</feature>
<dbReference type="EMBL" id="JACOQK010000001">
    <property type="protein sequence ID" value="MBC5788307.1"/>
    <property type="molecule type" value="Genomic_DNA"/>
</dbReference>
<dbReference type="HAMAP" id="MF_00222">
    <property type="entry name" value="Shikimate_DH_AroE"/>
    <property type="match status" value="1"/>
</dbReference>
<comment type="similarity">
    <text evidence="3">Belongs to the shikimate dehydrogenase family.</text>
</comment>
<dbReference type="SUPFAM" id="SSF53223">
    <property type="entry name" value="Aminoacid dehydrogenase-like, N-terminal domain"/>
    <property type="match status" value="1"/>
</dbReference>
<evidence type="ECO:0000256" key="2">
    <source>
        <dbReference type="ARBA" id="ARBA00023141"/>
    </source>
</evidence>
<keyword evidence="3" id="KW-0028">Amino-acid biosynthesis</keyword>
<comment type="catalytic activity">
    <reaction evidence="3">
        <text>shikimate + NADP(+) = 3-dehydroshikimate + NADPH + H(+)</text>
        <dbReference type="Rhea" id="RHEA:17737"/>
        <dbReference type="ChEBI" id="CHEBI:15378"/>
        <dbReference type="ChEBI" id="CHEBI:16630"/>
        <dbReference type="ChEBI" id="CHEBI:36208"/>
        <dbReference type="ChEBI" id="CHEBI:57783"/>
        <dbReference type="ChEBI" id="CHEBI:58349"/>
        <dbReference type="EC" id="1.1.1.25"/>
    </reaction>
</comment>
<evidence type="ECO:0000313" key="6">
    <source>
        <dbReference type="Proteomes" id="UP000649151"/>
    </source>
</evidence>
<sequence>MSTQHYALIGHPLGHTMSPPIHKRLFELSGNLDADYIAQDIPLEKFDDVADQLFQLNGFNITIPYKIKMLRHLDQLDLSAKRYGAVNVVKCGEKNIGYNTDVTGFLRSIEMLGTDLTGKVLLLGCGGAGRMMAIETALAGGDLTIAVRESSYEKAENTYNNIKLLSPESSVHITSLQAVTGKYDLILNATPSGMYPHNDECPVSPEVAGNTAFLFDAIYNPRETQLMKLAKANGAKVMGGMNMLVWQAAVSHEIWEDASYSKQDIQALVAEMEEMVTAQFGD</sequence>
<name>A0ABR7IU04_9CLOT</name>
<accession>A0ABR7IU04</accession>
<dbReference type="PANTHER" id="PTHR21089">
    <property type="entry name" value="SHIKIMATE DEHYDROGENASE"/>
    <property type="match status" value="1"/>
</dbReference>
<proteinExistence type="inferred from homology"/>
<feature type="binding site" evidence="3">
    <location>
        <position position="247"/>
    </location>
    <ligand>
        <name>shikimate</name>
        <dbReference type="ChEBI" id="CHEBI:36208"/>
    </ligand>
</feature>
<feature type="binding site" evidence="3">
    <location>
        <begin position="16"/>
        <end position="18"/>
    </location>
    <ligand>
        <name>shikimate</name>
        <dbReference type="ChEBI" id="CHEBI:36208"/>
    </ligand>
</feature>
<feature type="binding site" evidence="3">
    <location>
        <position position="217"/>
    </location>
    <ligand>
        <name>NADP(+)</name>
        <dbReference type="ChEBI" id="CHEBI:58349"/>
    </ligand>
</feature>
<organism evidence="5 6">
    <name type="scientific">Clostridium facile</name>
    <dbReference type="NCBI Taxonomy" id="2763035"/>
    <lineage>
        <taxon>Bacteria</taxon>
        <taxon>Bacillati</taxon>
        <taxon>Bacillota</taxon>
        <taxon>Clostridia</taxon>
        <taxon>Eubacteriales</taxon>
        <taxon>Clostridiaceae</taxon>
        <taxon>Clostridium</taxon>
    </lineage>
</organism>
<keyword evidence="3" id="KW-0521">NADP</keyword>
<dbReference type="CDD" id="cd01065">
    <property type="entry name" value="NAD_bind_Shikimate_DH"/>
    <property type="match status" value="1"/>
</dbReference>
<keyword evidence="3" id="KW-0560">Oxidoreductase</keyword>
<feature type="binding site" evidence="3">
    <location>
        <position position="87"/>
    </location>
    <ligand>
        <name>shikimate</name>
        <dbReference type="ChEBI" id="CHEBI:36208"/>
    </ligand>
</feature>
<evidence type="ECO:0000259" key="4">
    <source>
        <dbReference type="Pfam" id="PF08501"/>
    </source>
</evidence>
<dbReference type="Gene3D" id="3.40.50.10860">
    <property type="entry name" value="Leucine Dehydrogenase, chain A, domain 1"/>
    <property type="match status" value="1"/>
</dbReference>
<dbReference type="Pfam" id="PF08501">
    <property type="entry name" value="Shikimate_dh_N"/>
    <property type="match status" value="1"/>
</dbReference>
<feature type="binding site" evidence="3">
    <location>
        <position position="62"/>
    </location>
    <ligand>
        <name>shikimate</name>
        <dbReference type="ChEBI" id="CHEBI:36208"/>
    </ligand>
</feature>
<dbReference type="RefSeq" id="WP_186996894.1">
    <property type="nucleotide sequence ID" value="NZ_JACOQK010000001.1"/>
</dbReference>
<evidence type="ECO:0000256" key="1">
    <source>
        <dbReference type="ARBA" id="ARBA00004871"/>
    </source>
</evidence>
<gene>
    <name evidence="3" type="primary">aroE</name>
    <name evidence="5" type="ORF">H8Z77_09800</name>
</gene>
<keyword evidence="6" id="KW-1185">Reference proteome</keyword>
<protein>
    <recommendedName>
        <fullName evidence="3">Shikimate dehydrogenase (NADP(+))</fullName>
        <shortName evidence="3">SDH</shortName>
        <ecNumber evidence="3">1.1.1.25</ecNumber>
    </recommendedName>
</protein>
<dbReference type="InterPro" id="IPR013708">
    <property type="entry name" value="Shikimate_DH-bd_N"/>
</dbReference>
<feature type="active site" description="Proton acceptor" evidence="3">
    <location>
        <position position="66"/>
    </location>
</feature>
<dbReference type="InterPro" id="IPR046346">
    <property type="entry name" value="Aminoacid_DH-like_N_sf"/>
</dbReference>
<comment type="caution">
    <text evidence="3">Lacks conserved residue(s) required for the propagation of feature annotation.</text>
</comment>
<comment type="caution">
    <text evidence="5">The sequence shown here is derived from an EMBL/GenBank/DDBJ whole genome shotgun (WGS) entry which is preliminary data.</text>
</comment>
<dbReference type="PANTHER" id="PTHR21089:SF1">
    <property type="entry name" value="BIFUNCTIONAL 3-DEHYDROQUINATE DEHYDRATASE_SHIKIMATE DEHYDROGENASE, CHLOROPLASTIC"/>
    <property type="match status" value="1"/>
</dbReference>
<feature type="binding site" evidence="3">
    <location>
        <position position="101"/>
    </location>
    <ligand>
        <name>shikimate</name>
        <dbReference type="ChEBI" id="CHEBI:36208"/>
    </ligand>
</feature>